<sequence>MPARPSLSTPCLPPSILSPFLPHTNPPAASSSPFSSSSSTNGAAKTLSATTPPQIFANIGFTGTKNSLLASRIYGVVKVCGWFAEGGSERVERGVVATSIFVLAFVDSLRGKLSLFISAIGMGVFFFFISALLNESLPPATSTHAFGPSLYFKAIKNVLNALQVISDDCLVCLCPPTF</sequence>
<evidence type="ECO:0000313" key="3">
    <source>
        <dbReference type="Proteomes" id="UP000620124"/>
    </source>
</evidence>
<name>A0A8H6YHJ6_9AGAR</name>
<dbReference type="EMBL" id="JACAZI010000006">
    <property type="protein sequence ID" value="KAF7358384.1"/>
    <property type="molecule type" value="Genomic_DNA"/>
</dbReference>
<protein>
    <submittedName>
        <fullName evidence="2">MFS general substrate transporter</fullName>
    </submittedName>
</protein>
<dbReference type="AlphaFoldDB" id="A0A8H6YHJ6"/>
<feature type="transmembrane region" description="Helical" evidence="1">
    <location>
        <begin position="113"/>
        <end position="133"/>
    </location>
</feature>
<gene>
    <name evidence="2" type="ORF">MVEN_00888500</name>
</gene>
<evidence type="ECO:0000256" key="1">
    <source>
        <dbReference type="SAM" id="Phobius"/>
    </source>
</evidence>
<keyword evidence="1" id="KW-0812">Transmembrane</keyword>
<accession>A0A8H6YHJ6</accession>
<dbReference type="Proteomes" id="UP000620124">
    <property type="component" value="Unassembled WGS sequence"/>
</dbReference>
<comment type="caution">
    <text evidence="2">The sequence shown here is derived from an EMBL/GenBank/DDBJ whole genome shotgun (WGS) entry which is preliminary data.</text>
</comment>
<dbReference type="InterPro" id="IPR036259">
    <property type="entry name" value="MFS_trans_sf"/>
</dbReference>
<keyword evidence="1" id="KW-0472">Membrane</keyword>
<keyword evidence="3" id="KW-1185">Reference proteome</keyword>
<proteinExistence type="predicted"/>
<organism evidence="2 3">
    <name type="scientific">Mycena venus</name>
    <dbReference type="NCBI Taxonomy" id="2733690"/>
    <lineage>
        <taxon>Eukaryota</taxon>
        <taxon>Fungi</taxon>
        <taxon>Dikarya</taxon>
        <taxon>Basidiomycota</taxon>
        <taxon>Agaricomycotina</taxon>
        <taxon>Agaricomycetes</taxon>
        <taxon>Agaricomycetidae</taxon>
        <taxon>Agaricales</taxon>
        <taxon>Marasmiineae</taxon>
        <taxon>Mycenaceae</taxon>
        <taxon>Mycena</taxon>
    </lineage>
</organism>
<keyword evidence="1" id="KW-1133">Transmembrane helix</keyword>
<dbReference type="OrthoDB" id="3012718at2759"/>
<dbReference type="Gene3D" id="1.20.1250.20">
    <property type="entry name" value="MFS general substrate transporter like domains"/>
    <property type="match status" value="1"/>
</dbReference>
<reference evidence="2" key="1">
    <citation type="submission" date="2020-05" db="EMBL/GenBank/DDBJ databases">
        <title>Mycena genomes resolve the evolution of fungal bioluminescence.</title>
        <authorList>
            <person name="Tsai I.J."/>
        </authorList>
    </citation>
    <scope>NUCLEOTIDE SEQUENCE</scope>
    <source>
        <strain evidence="2">CCC161011</strain>
    </source>
</reference>
<evidence type="ECO:0000313" key="2">
    <source>
        <dbReference type="EMBL" id="KAF7358384.1"/>
    </source>
</evidence>